<name>A0ABQ2P209_9BACI</name>
<dbReference type="Gene3D" id="2.60.120.260">
    <property type="entry name" value="Galactose-binding domain-like"/>
    <property type="match status" value="1"/>
</dbReference>
<protein>
    <submittedName>
        <fullName evidence="1">Uncharacterized protein</fullName>
    </submittedName>
</protein>
<gene>
    <name evidence="1" type="ORF">GCM10011346_47310</name>
</gene>
<evidence type="ECO:0000313" key="1">
    <source>
        <dbReference type="EMBL" id="GGP16217.1"/>
    </source>
</evidence>
<reference evidence="2" key="1">
    <citation type="journal article" date="2019" name="Int. J. Syst. Evol. Microbiol.">
        <title>The Global Catalogue of Microorganisms (GCM) 10K type strain sequencing project: providing services to taxonomists for standard genome sequencing and annotation.</title>
        <authorList>
            <consortium name="The Broad Institute Genomics Platform"/>
            <consortium name="The Broad Institute Genome Sequencing Center for Infectious Disease"/>
            <person name="Wu L."/>
            <person name="Ma J."/>
        </authorList>
    </citation>
    <scope>NUCLEOTIDE SEQUENCE [LARGE SCALE GENOMIC DNA]</scope>
    <source>
        <strain evidence="2">CGMCC 1.7693</strain>
    </source>
</reference>
<dbReference type="RefSeq" id="WP_188737794.1">
    <property type="nucleotide sequence ID" value="NZ_BMLW01000018.1"/>
</dbReference>
<dbReference type="Proteomes" id="UP000641206">
    <property type="component" value="Unassembled WGS sequence"/>
</dbReference>
<dbReference type="EMBL" id="BMLW01000018">
    <property type="protein sequence ID" value="GGP16217.1"/>
    <property type="molecule type" value="Genomic_DNA"/>
</dbReference>
<proteinExistence type="predicted"/>
<evidence type="ECO:0000313" key="2">
    <source>
        <dbReference type="Proteomes" id="UP000641206"/>
    </source>
</evidence>
<organism evidence="1 2">
    <name type="scientific">Oceanobacillus neutriphilus</name>
    <dbReference type="NCBI Taxonomy" id="531815"/>
    <lineage>
        <taxon>Bacteria</taxon>
        <taxon>Bacillati</taxon>
        <taxon>Bacillota</taxon>
        <taxon>Bacilli</taxon>
        <taxon>Bacillales</taxon>
        <taxon>Bacillaceae</taxon>
        <taxon>Oceanobacillus</taxon>
    </lineage>
</organism>
<sequence>MIVGTLTRDCFNDAKDYNVNGDTITIKNDGSSGYSWLRYPLSLKPEQEVKIDFEYRNTVGESGRIGLDISDNSNFADRKTYSDLLTSTEWELKSYTFKVPANKNGQYSRLSLGLDTGVNAEIQFRNIRINTERVDLSNKPECIAMGVIRKIPTGDVIVHYNSPAFGILSAEMSDPRTISVKIDTALQDNFRLNPIPFVTGSTDFKYAPTCGGHTINQDGTLSLKICYVSNGAVLDLTNQNAYCYLSVWV</sequence>
<keyword evidence="2" id="KW-1185">Reference proteome</keyword>
<comment type="caution">
    <text evidence="1">The sequence shown here is derived from an EMBL/GenBank/DDBJ whole genome shotgun (WGS) entry which is preliminary data.</text>
</comment>
<accession>A0ABQ2P209</accession>